<dbReference type="Pfam" id="PF07224">
    <property type="entry name" value="Chlorophyllase"/>
    <property type="match status" value="1"/>
</dbReference>
<evidence type="ECO:0000313" key="1">
    <source>
        <dbReference type="EMBL" id="JAG87759.1"/>
    </source>
</evidence>
<dbReference type="UniPathway" id="UPA00674"/>
<dbReference type="EMBL" id="GCHU01011290">
    <property type="protein sequence ID" value="JAG87759.1"/>
    <property type="molecule type" value="Transcribed_RNA"/>
</dbReference>
<dbReference type="SUPFAM" id="SSF53474">
    <property type="entry name" value="alpha/beta-Hydrolases"/>
    <property type="match status" value="1"/>
</dbReference>
<dbReference type="ESTHER" id="9sper-a0a0c9rv72">
    <property type="family name" value="Chlorophyllase_Plant"/>
</dbReference>
<dbReference type="InterPro" id="IPR029058">
    <property type="entry name" value="AB_hydrolase_fold"/>
</dbReference>
<dbReference type="Gene3D" id="3.40.50.1820">
    <property type="entry name" value="alpha/beta hydrolase"/>
    <property type="match status" value="1"/>
</dbReference>
<organism evidence="1">
    <name type="scientific">Wollemia nobilis</name>
    <dbReference type="NCBI Taxonomy" id="56998"/>
    <lineage>
        <taxon>Eukaryota</taxon>
        <taxon>Viridiplantae</taxon>
        <taxon>Streptophyta</taxon>
        <taxon>Embryophyta</taxon>
        <taxon>Tracheophyta</taxon>
        <taxon>Spermatophyta</taxon>
        <taxon>Pinopsida</taxon>
        <taxon>Pinidae</taxon>
        <taxon>Conifers II</taxon>
        <taxon>Araucariales</taxon>
        <taxon>Araucariaceae</taxon>
        <taxon>Wollemia</taxon>
    </lineage>
</organism>
<dbReference type="GO" id="GO:0047746">
    <property type="term" value="F:chlorophyllase activity"/>
    <property type="evidence" value="ECO:0007669"/>
    <property type="project" value="TreeGrafter"/>
</dbReference>
<proteinExistence type="predicted"/>
<dbReference type="AlphaFoldDB" id="A0A0C9RV72"/>
<protein>
    <submittedName>
        <fullName evidence="1">TSA: Wollemia nobilis Ref_Wollemi_Transcript_11355_1176 transcribed RNA sequence</fullName>
    </submittedName>
</protein>
<reference evidence="1" key="1">
    <citation type="submission" date="2015-02" db="EMBL/GenBank/DDBJ databases">
        <title>A transcriptome of Wollemia nobilis - a relic of Gondwana.</title>
        <authorList>
            <person name="Chia J.Y."/>
            <person name="Leong Y.S."/>
            <person name="Abdul Karim S."/>
            <person name="Wan Azmi N."/>
            <person name="Hercus R."/>
            <person name="Croft L."/>
        </authorList>
    </citation>
    <scope>NUCLEOTIDE SEQUENCE</scope>
    <source>
        <strain evidence="1">MaeBrown</strain>
        <tissue evidence="1">Leaf</tissue>
    </source>
</reference>
<accession>A0A0C9RV72</accession>
<dbReference type="PANTHER" id="PTHR33428">
    <property type="entry name" value="CHLOROPHYLLASE-2, CHLOROPLASTIC"/>
    <property type="match status" value="1"/>
</dbReference>
<name>A0A0C9RV72_9CONI</name>
<sequence>MGLEDIFKEGPLPIQTLTIPAQQRATATGPCCHGRASPMEPTALPPKPLMVILPSQEGDYPVLLYLHGYLLLNSYYSQLLCHIASHGYIAIAPQMYTAAGPDATPEIRDAVAITEWLPTGFAGRLPTHVRPDLQKVAVAGHSRGGKVAFGAALGRATPPPSLPYAAIVGVDPVDGMAAGRQTPPLILGYGDHDFENSIPALVIGSGLGPVRRNPLFPPCAPAGVNHVDFFRECRAPAYHFVATEYGHQDFLDDETGGVRGRATYCLCKNGTAREPMRRFAAGIIVAFLNAWLRNDSADLEDVLADPSRAPVKMEPPEWNLFQKVPTL</sequence>
<dbReference type="InterPro" id="IPR017395">
    <property type="entry name" value="Chlorophyllase-like"/>
</dbReference>
<dbReference type="PANTHER" id="PTHR33428:SF2">
    <property type="entry name" value="CHLOROPHYLLASE-2"/>
    <property type="match status" value="1"/>
</dbReference>
<dbReference type="GO" id="GO:0015996">
    <property type="term" value="P:chlorophyll catabolic process"/>
    <property type="evidence" value="ECO:0007669"/>
    <property type="project" value="UniProtKB-UniPathway"/>
</dbReference>